<organism evidence="9">
    <name type="scientific">Metarhizium acridum (strain CQMa 102)</name>
    <dbReference type="NCBI Taxonomy" id="655827"/>
    <lineage>
        <taxon>Eukaryota</taxon>
        <taxon>Fungi</taxon>
        <taxon>Dikarya</taxon>
        <taxon>Ascomycota</taxon>
        <taxon>Pezizomycotina</taxon>
        <taxon>Sordariomycetes</taxon>
        <taxon>Hypocreomycetidae</taxon>
        <taxon>Hypocreales</taxon>
        <taxon>Clavicipitaceae</taxon>
        <taxon>Metarhizium</taxon>
    </lineage>
</organism>
<dbReference type="InParanoid" id="E9DU09"/>
<evidence type="ECO:0000256" key="3">
    <source>
        <dbReference type="ARBA" id="ARBA00022692"/>
    </source>
</evidence>
<evidence type="ECO:0000256" key="5">
    <source>
        <dbReference type="ARBA" id="ARBA00023136"/>
    </source>
</evidence>
<dbReference type="InterPro" id="IPR002794">
    <property type="entry name" value="DUF92_TMEM19"/>
</dbReference>
<dbReference type="OrthoDB" id="30881at2759"/>
<evidence type="ECO:0000313" key="8">
    <source>
        <dbReference type="EMBL" id="EFY92869.1"/>
    </source>
</evidence>
<dbReference type="KEGG" id="maw:19245418"/>
<dbReference type="HOGENOM" id="CLU_036918_1_0_1"/>
<evidence type="ECO:0000256" key="2">
    <source>
        <dbReference type="ARBA" id="ARBA00009012"/>
    </source>
</evidence>
<dbReference type="OMA" id="GENMCHP"/>
<evidence type="ECO:0008006" key="10">
    <source>
        <dbReference type="Google" id="ProtNLM"/>
    </source>
</evidence>
<proteinExistence type="inferred from homology"/>
<keyword evidence="5 7" id="KW-0472">Membrane</keyword>
<dbReference type="PANTHER" id="PTHR13353:SF5">
    <property type="entry name" value="TRANSMEMBRANE PROTEIN 19"/>
    <property type="match status" value="1"/>
</dbReference>
<dbReference type="AlphaFoldDB" id="E9DU09"/>
<comment type="similarity">
    <text evidence="2">Belongs to the TMEM19 family.</text>
</comment>
<evidence type="ECO:0000256" key="7">
    <source>
        <dbReference type="SAM" id="Phobius"/>
    </source>
</evidence>
<evidence type="ECO:0000256" key="1">
    <source>
        <dbReference type="ARBA" id="ARBA00004141"/>
    </source>
</evidence>
<sequence length="252" mass="26210">MCYSWGGDLLVVGIIANYAAVAADTFSSELGILSKSEPRLITSLTLRKVPRGTNGGVTLLGLAAGLFGSMVIVAASMVFLPACTPETAPTPGGGAPWTLAQRRMFMGGLVIWGALGSVLDSFLGGILQRSVRDVRSGKIVEGEGGNRVLVSATSRAAPEAAADGGDGGKAGAGKQDGSVIDDQDEDDAKYNLYNKHRKPSFGDQRPSRVIESGWDLLDNNDVNFLMAATMSVGAMGVASWYWGVPAESILSP</sequence>
<feature type="region of interest" description="Disordered" evidence="6">
    <location>
        <begin position="155"/>
        <end position="181"/>
    </location>
</feature>
<dbReference type="eggNOG" id="KOG4491">
    <property type="taxonomic scope" value="Eukaryota"/>
</dbReference>
<feature type="transmembrane region" description="Helical" evidence="7">
    <location>
        <begin position="222"/>
        <end position="242"/>
    </location>
</feature>
<keyword evidence="4 7" id="KW-1133">Transmembrane helix</keyword>
<dbReference type="STRING" id="655827.E9DU09"/>
<feature type="transmembrane region" description="Helical" evidence="7">
    <location>
        <begin position="57"/>
        <end position="80"/>
    </location>
</feature>
<keyword evidence="3 7" id="KW-0812">Transmembrane</keyword>
<comment type="subcellular location">
    <subcellularLocation>
        <location evidence="1">Membrane</location>
        <topology evidence="1">Multi-pass membrane protein</topology>
    </subcellularLocation>
</comment>
<keyword evidence="9" id="KW-1185">Reference proteome</keyword>
<evidence type="ECO:0000256" key="4">
    <source>
        <dbReference type="ARBA" id="ARBA00022989"/>
    </source>
</evidence>
<feature type="transmembrane region" description="Helical" evidence="7">
    <location>
        <begin position="104"/>
        <end position="127"/>
    </location>
</feature>
<dbReference type="GeneID" id="19245418"/>
<dbReference type="Pfam" id="PF01940">
    <property type="entry name" value="DUF92"/>
    <property type="match status" value="1"/>
</dbReference>
<dbReference type="PANTHER" id="PTHR13353">
    <property type="entry name" value="TRANSMEMBRANE PROTEIN 19"/>
    <property type="match status" value="1"/>
</dbReference>
<gene>
    <name evidence="8" type="ORF">MAC_01107</name>
</gene>
<evidence type="ECO:0000313" key="9">
    <source>
        <dbReference type="Proteomes" id="UP000002499"/>
    </source>
</evidence>
<name>E9DU09_METAQ</name>
<evidence type="ECO:0000256" key="6">
    <source>
        <dbReference type="SAM" id="MobiDB-lite"/>
    </source>
</evidence>
<dbReference type="Proteomes" id="UP000002499">
    <property type="component" value="Unassembled WGS sequence"/>
</dbReference>
<dbReference type="EMBL" id="GL698473">
    <property type="protein sequence ID" value="EFY92869.1"/>
    <property type="molecule type" value="Genomic_DNA"/>
</dbReference>
<accession>E9DU09</accession>
<dbReference type="GO" id="GO:0016020">
    <property type="term" value="C:membrane"/>
    <property type="evidence" value="ECO:0007669"/>
    <property type="project" value="UniProtKB-SubCell"/>
</dbReference>
<protein>
    <recommendedName>
        <fullName evidence="10">DUF92 domain protein</fullName>
    </recommendedName>
</protein>
<reference evidence="8 9" key="1">
    <citation type="journal article" date="2011" name="PLoS Genet.">
        <title>Genome sequencing and comparative transcriptomics of the model entomopathogenic fungi Metarhizium anisopliae and M. acridum.</title>
        <authorList>
            <person name="Gao Q."/>
            <person name="Jin K."/>
            <person name="Ying S.H."/>
            <person name="Zhang Y."/>
            <person name="Xiao G."/>
            <person name="Shang Y."/>
            <person name="Duan Z."/>
            <person name="Hu X."/>
            <person name="Xie X.Q."/>
            <person name="Zhou G."/>
            <person name="Peng G."/>
            <person name="Luo Z."/>
            <person name="Huang W."/>
            <person name="Wang B."/>
            <person name="Fang W."/>
            <person name="Wang S."/>
            <person name="Zhong Y."/>
            <person name="Ma L.J."/>
            <person name="St Leger R.J."/>
            <person name="Zhao G.P."/>
            <person name="Pei Y."/>
            <person name="Feng M.G."/>
            <person name="Xia Y."/>
            <person name="Wang C."/>
        </authorList>
    </citation>
    <scope>NUCLEOTIDE SEQUENCE [LARGE SCALE GENOMIC DNA]</scope>
    <source>
        <strain evidence="8 9">CQMa 102</strain>
    </source>
</reference>